<organism evidence="1 2">
    <name type="scientific">Rhodopirellula baltica (strain DSM 10527 / NCIMB 13988 / SH1)</name>
    <dbReference type="NCBI Taxonomy" id="243090"/>
    <lineage>
        <taxon>Bacteria</taxon>
        <taxon>Pseudomonadati</taxon>
        <taxon>Planctomycetota</taxon>
        <taxon>Planctomycetia</taxon>
        <taxon>Pirellulales</taxon>
        <taxon>Pirellulaceae</taxon>
        <taxon>Rhodopirellula</taxon>
    </lineage>
</organism>
<evidence type="ECO:0000313" key="2">
    <source>
        <dbReference type="Proteomes" id="UP000001025"/>
    </source>
</evidence>
<dbReference type="HOGENOM" id="CLU_2957620_0_0_0"/>
<dbReference type="InParanoid" id="Q7UPR0"/>
<sequence length="59" mass="6552">MLGFLQLARHGVAPEETVVRNWMVFENPLFGGFKDKVSPLDLTDRLMDKATSGQIGLTC</sequence>
<dbReference type="KEGG" id="rba:RB6778"/>
<proteinExistence type="predicted"/>
<protein>
    <submittedName>
        <fullName evidence="1">Uncharacterized protein</fullName>
    </submittedName>
</protein>
<dbReference type="STRING" id="243090.RB6778"/>
<dbReference type="OrthoDB" id="9872156at2"/>
<accession>Q7UPR0</accession>
<evidence type="ECO:0000313" key="1">
    <source>
        <dbReference type="EMBL" id="CAD75001.1"/>
    </source>
</evidence>
<reference evidence="1 2" key="1">
    <citation type="journal article" date="2003" name="Proc. Natl. Acad. Sci. U.S.A.">
        <title>Complete genome sequence of the marine planctomycete Pirellula sp. strain 1.</title>
        <authorList>
            <person name="Gloeckner F.O."/>
            <person name="Kube M."/>
            <person name="Bauer M."/>
            <person name="Teeling H."/>
            <person name="Lombardot T."/>
            <person name="Ludwig W."/>
            <person name="Gade D."/>
            <person name="Beck A."/>
            <person name="Borzym K."/>
            <person name="Heitmann K."/>
            <person name="Rabus R."/>
            <person name="Schlesner H."/>
            <person name="Amann R."/>
            <person name="Reinhardt R."/>
        </authorList>
    </citation>
    <scope>NUCLEOTIDE SEQUENCE [LARGE SCALE GENOMIC DNA]</scope>
    <source>
        <strain evidence="2">DSM 10527 / NCIMB 13988 / SH1</strain>
    </source>
</reference>
<dbReference type="Proteomes" id="UP000001025">
    <property type="component" value="Chromosome"/>
</dbReference>
<dbReference type="PATRIC" id="fig|243090.15.peg.3289"/>
<keyword evidence="2" id="KW-1185">Reference proteome</keyword>
<dbReference type="AlphaFoldDB" id="Q7UPR0"/>
<gene>
    <name evidence="1" type="ordered locus">RB6778</name>
</gene>
<dbReference type="EnsemblBacteria" id="CAD75001">
    <property type="protein sequence ID" value="CAD75001"/>
    <property type="gene ID" value="RB6778"/>
</dbReference>
<name>Q7UPR0_RHOBA</name>
<dbReference type="EMBL" id="BX294144">
    <property type="protein sequence ID" value="CAD75001.1"/>
    <property type="molecule type" value="Genomic_DNA"/>
</dbReference>